<evidence type="ECO:0000259" key="22">
    <source>
        <dbReference type="PROSITE" id="PS50222"/>
    </source>
</evidence>
<dbReference type="InterPro" id="IPR056520">
    <property type="entry name" value="ARM_KDM8_N"/>
</dbReference>
<keyword evidence="10" id="KW-0106">Calcium</keyword>
<dbReference type="PANTHER" id="PTHR14009">
    <property type="entry name" value="LEUCINE ZIPPER-EF-HAND CONTAINING TRANSMEMBRANE PROTEIN"/>
    <property type="match status" value="1"/>
</dbReference>
<dbReference type="SUPFAM" id="SSF50978">
    <property type="entry name" value="WD40 repeat-like"/>
    <property type="match status" value="1"/>
</dbReference>
<keyword evidence="14" id="KW-0406">Ion transport</keyword>
<dbReference type="GO" id="GO:0005743">
    <property type="term" value="C:mitochondrial inner membrane"/>
    <property type="evidence" value="ECO:0007669"/>
    <property type="project" value="UniProtKB-SubCell"/>
</dbReference>
<dbReference type="InterPro" id="IPR001680">
    <property type="entry name" value="WD40_rpt"/>
</dbReference>
<dbReference type="EMBL" id="CAJNOL010000537">
    <property type="protein sequence ID" value="CAF1107413.1"/>
    <property type="molecule type" value="Genomic_DNA"/>
</dbReference>
<evidence type="ECO:0000256" key="16">
    <source>
        <dbReference type="ARBA" id="ARBA00023136"/>
    </source>
</evidence>
<feature type="transmembrane region" description="Helical" evidence="21">
    <location>
        <begin position="177"/>
        <end position="200"/>
    </location>
</feature>
<sequence length="1577" mass="182927">MSIIRISNRFLSISTIGRATAIAIKPHPYYYHYGKRISSIDTNRLLLLSSTHIRSFHSSSILFHDKSTIEKTVDLLKGGALEEKIKPVSTTPTKTTVPVIPPETTVSTISTPPSDSLVVKRKSLWQRIVHELKHYYNGFKLLFIETKIAFRLLRQVLNGYTLTRRERKQFTRTAADLFRLVPFSVFIIVPFMEFTLPIFLKLFPNMLPSTFQEADKEQEKIKKQLKAKLEVAKFLQDTLEDTALKSKKKRSDDELTTQFADFMKQMRSTGLQPSTEEIMKFSTLFENELTLDNLDRPQLVGLCKLLGISTIGPDYFLRFTLHLKLRHLEADDKLIQDEGIDNLTVEELQAACRERGMRSLGVSIERLRSQLQQWLDLHLNKRIPSTILLLSRALYLPENIPQEDILKAVIQSLPPAVDSVTAVKIAEVRGERVDNTQRIEAIKREDEAIRKEKEDKAKDKQLSEDEIKKKQLAEQVVVPTTPLDIPKAEILVDKAPILSDHKKEDKKDDQQIDVGPFETALEQLVHKKAQEVQTTVEEIKELKDDVKDYKEDVKALETLAATKHVKYLSETRSAKALSKRIDKLVGDLDHIVHSLDKKQDSLKQDIESEEDKLKEVTFRTDQIQEHKDFLTEKKEVLVSTQELVNTIRELQKVSNQSTDVHVRDIINQFDHNKDGFIEVDEILKALEIIGNEKVKISKKHLKEIIDLMIFNEIIRELIKNIQLNVFYEHFTKDNEQIDSYLLNYLETARNILINDEQFQKTKSYVKIILEYSWEKLNTGIWQNVKDVYRYLYAYACYIDVLVDCRILIQNDKYDNYQDIIKKCDLGILLGGPILEKQFNDLISIINENCKNIQDEESNIDLQSSKRIRLDHNNQNDDFNWMPIPIIDLTKAIERIHCPSIEQFLTCYMQTKKPVILTGCMNHWPALSKWSFDYLIKLAGDRTVPIELGSRYSDDDWTQKLMTITDFVEQYCQRRSSKCGYLAQHPLLDQIPDLKKDICIPDYCYISSDENEDEEVDLNAWIGPKQTISPLHNDPKQNLLAQVVGEKYVRLIDPIYSSRLYALGSTMLNNTSSIDVEHPDYDRFPLSKDVPYLECILQPGEMLYMPSRHWHYMNFTELFKVTSYQCLFSPDGQYLACVNQYRLIIRTSTTLEIINLFACIDIIDTIEWSYDSRFILAGLIKRNAIQIFSLDNPEWKCKIDEGSAGLCQVHWAPDSRHILTTAQFHLRITVWSLTSKNISYMKYPKKISPNSYIFNVSKSYMALVERRNDNTDHISIFNYSTNWSMIAHFHVKELEDLQGIQWSPNNDVLCLWENYYEYKIIFYTLDGQLLNIYKPENDHLVLGVRCAQWSPTGQIMVVGDYEEHITIFSYLTYKKIRESFQHPQRLSSNNGYTILKEEEYHTDSEEINEKSQSKSYSSSTNSSSLLSNHESKYIIYNGTLQIDPIKPNFDRANPRLGVSSIEFSSSGRYISTINETMPNILFIFDFKSTFHLAFVLIQIQPIRCIKWEPKRDHLALCTHNNCLYIWSSKGASCISLPSESSKHKIDEIKWNNYNSIPSIALIGQNTMCLGFVDLNNDM</sequence>
<dbReference type="Gene3D" id="2.60.120.650">
    <property type="entry name" value="Cupin"/>
    <property type="match status" value="1"/>
</dbReference>
<keyword evidence="16 21" id="KW-0472">Membrane</keyword>
<evidence type="ECO:0000256" key="3">
    <source>
        <dbReference type="ARBA" id="ARBA00020557"/>
    </source>
</evidence>
<proteinExistence type="inferred from homology"/>
<feature type="compositionally biased region" description="Low complexity" evidence="20">
    <location>
        <begin position="1412"/>
        <end position="1423"/>
    </location>
</feature>
<reference evidence="26" key="1">
    <citation type="submission" date="2021-02" db="EMBL/GenBank/DDBJ databases">
        <authorList>
            <person name="Nowell W R."/>
        </authorList>
    </citation>
    <scope>NUCLEOTIDE SEQUENCE</scope>
</reference>
<accession>A0A814PL06</accession>
<feature type="domain" description="EF-hand" evidence="22">
    <location>
        <begin position="657"/>
        <end position="692"/>
    </location>
</feature>
<keyword evidence="8" id="KW-0479">Metal-binding</keyword>
<gene>
    <name evidence="26" type="ORF">JXQ802_LOCUS19515</name>
    <name evidence="25" type="ORF">PYM288_LOCUS14827</name>
</gene>
<evidence type="ECO:0000259" key="24">
    <source>
        <dbReference type="PROSITE" id="PS51758"/>
    </source>
</evidence>
<dbReference type="GO" id="GO:0043022">
    <property type="term" value="F:ribosome binding"/>
    <property type="evidence" value="ECO:0007669"/>
    <property type="project" value="InterPro"/>
</dbReference>
<evidence type="ECO:0000256" key="7">
    <source>
        <dbReference type="ARBA" id="ARBA00022692"/>
    </source>
</evidence>
<dbReference type="InterPro" id="IPR041667">
    <property type="entry name" value="Cupin_8"/>
</dbReference>
<keyword evidence="27" id="KW-1185">Reference proteome</keyword>
<feature type="region of interest" description="Disordered" evidence="20">
    <location>
        <begin position="1402"/>
        <end position="1423"/>
    </location>
</feature>
<dbReference type="GO" id="GO:0005509">
    <property type="term" value="F:calcium ion binding"/>
    <property type="evidence" value="ECO:0007669"/>
    <property type="project" value="InterPro"/>
</dbReference>
<feature type="coiled-coil region" evidence="19">
    <location>
        <begin position="592"/>
        <end position="619"/>
    </location>
</feature>
<evidence type="ECO:0000256" key="2">
    <source>
        <dbReference type="ARBA" id="ARBA00009584"/>
    </source>
</evidence>
<protein>
    <recommendedName>
        <fullName evidence="3">Mitochondrial proton/calcium exchanger protein</fullName>
    </recommendedName>
    <alternativeName>
        <fullName evidence="17">Leucine zipper-EF-hand-containing transmembrane protein 1</fullName>
    </alternativeName>
</protein>
<feature type="domain" description="JmjC" evidence="23">
    <location>
        <begin position="973"/>
        <end position="1143"/>
    </location>
</feature>
<evidence type="ECO:0000256" key="9">
    <source>
        <dbReference type="ARBA" id="ARBA00022792"/>
    </source>
</evidence>
<dbReference type="SMART" id="SM00320">
    <property type="entry name" value="WD40"/>
    <property type="match status" value="3"/>
</dbReference>
<keyword evidence="7 21" id="KW-0812">Transmembrane</keyword>
<evidence type="ECO:0000313" key="27">
    <source>
        <dbReference type="Proteomes" id="UP000663870"/>
    </source>
</evidence>
<evidence type="ECO:0000256" key="11">
    <source>
        <dbReference type="ARBA" id="ARBA00022946"/>
    </source>
</evidence>
<dbReference type="Pfam" id="PF07766">
    <property type="entry name" value="LETM1_RBD"/>
    <property type="match status" value="1"/>
</dbReference>
<evidence type="ECO:0000256" key="20">
    <source>
        <dbReference type="SAM" id="MobiDB-lite"/>
    </source>
</evidence>
<dbReference type="Proteomes" id="UP000663854">
    <property type="component" value="Unassembled WGS sequence"/>
</dbReference>
<evidence type="ECO:0000256" key="13">
    <source>
        <dbReference type="ARBA" id="ARBA00023054"/>
    </source>
</evidence>
<keyword evidence="13 19" id="KW-0175">Coiled coil</keyword>
<dbReference type="PROSITE" id="PS51758">
    <property type="entry name" value="LETM1_RBD"/>
    <property type="match status" value="1"/>
</dbReference>
<keyword evidence="4" id="KW-0813">Transport</keyword>
<evidence type="ECO:0000313" key="25">
    <source>
        <dbReference type="EMBL" id="CAF1005362.1"/>
    </source>
</evidence>
<evidence type="ECO:0000256" key="18">
    <source>
        <dbReference type="PROSITE-ProRule" id="PRU01094"/>
    </source>
</evidence>
<feature type="compositionally biased region" description="Basic and acidic residues" evidence="20">
    <location>
        <begin position="1402"/>
        <end position="1411"/>
    </location>
</feature>
<dbReference type="InterPro" id="IPR033122">
    <property type="entry name" value="LETM1-like_RBD"/>
</dbReference>
<dbReference type="PROSITE" id="PS00018">
    <property type="entry name" value="EF_HAND_1"/>
    <property type="match status" value="1"/>
</dbReference>
<dbReference type="Gene3D" id="2.130.10.10">
    <property type="entry name" value="YVTN repeat-like/Quinoprotein amine dehydrogenase"/>
    <property type="match status" value="2"/>
</dbReference>
<dbReference type="Gene3D" id="1.10.238.10">
    <property type="entry name" value="EF-hand"/>
    <property type="match status" value="1"/>
</dbReference>
<dbReference type="InterPro" id="IPR036322">
    <property type="entry name" value="WD40_repeat_dom_sf"/>
</dbReference>
<evidence type="ECO:0000256" key="6">
    <source>
        <dbReference type="ARBA" id="ARBA00022568"/>
    </source>
</evidence>
<comment type="caution">
    <text evidence="26">The sequence shown here is derived from an EMBL/GenBank/DDBJ whole genome shotgun (WGS) entry which is preliminary data.</text>
</comment>
<evidence type="ECO:0000256" key="8">
    <source>
        <dbReference type="ARBA" id="ARBA00022723"/>
    </source>
</evidence>
<dbReference type="InterPro" id="IPR059005">
    <property type="entry name" value="LETM1_C"/>
</dbReference>
<dbReference type="Pfam" id="PF13621">
    <property type="entry name" value="Cupin_8"/>
    <property type="match status" value="1"/>
</dbReference>
<evidence type="ECO:0000259" key="23">
    <source>
        <dbReference type="PROSITE" id="PS51184"/>
    </source>
</evidence>
<name>A0A814PL06_9BILA</name>
<keyword evidence="9" id="KW-0999">Mitochondrion inner membrane</keyword>
<dbReference type="SUPFAM" id="SSF51197">
    <property type="entry name" value="Clavaminate synthase-like"/>
    <property type="match status" value="1"/>
</dbReference>
<evidence type="ECO:0000256" key="5">
    <source>
        <dbReference type="ARBA" id="ARBA00022449"/>
    </source>
</evidence>
<evidence type="ECO:0000256" key="19">
    <source>
        <dbReference type="SAM" id="Coils"/>
    </source>
</evidence>
<keyword evidence="12 21" id="KW-1133">Transmembrane helix</keyword>
<evidence type="ECO:0000256" key="14">
    <source>
        <dbReference type="ARBA" id="ARBA00023065"/>
    </source>
</evidence>
<evidence type="ECO:0000256" key="21">
    <source>
        <dbReference type="SAM" id="Phobius"/>
    </source>
</evidence>
<keyword evidence="6" id="KW-0109">Calcium transport</keyword>
<keyword evidence="11" id="KW-0809">Transit peptide</keyword>
<dbReference type="GO" id="GO:0015297">
    <property type="term" value="F:antiporter activity"/>
    <property type="evidence" value="ECO:0007669"/>
    <property type="project" value="UniProtKB-KW"/>
</dbReference>
<dbReference type="EMBL" id="CAJNOH010000338">
    <property type="protein sequence ID" value="CAF1005362.1"/>
    <property type="molecule type" value="Genomic_DNA"/>
</dbReference>
<dbReference type="PROSITE" id="PS51184">
    <property type="entry name" value="JMJC"/>
    <property type="match status" value="1"/>
</dbReference>
<organism evidence="26 27">
    <name type="scientific">Rotaria sordida</name>
    <dbReference type="NCBI Taxonomy" id="392033"/>
    <lineage>
        <taxon>Eukaryota</taxon>
        <taxon>Metazoa</taxon>
        <taxon>Spiralia</taxon>
        <taxon>Gnathifera</taxon>
        <taxon>Rotifera</taxon>
        <taxon>Eurotatoria</taxon>
        <taxon>Bdelloidea</taxon>
        <taxon>Philodinida</taxon>
        <taxon>Philodinidae</taxon>
        <taxon>Rotaria</taxon>
    </lineage>
</organism>
<dbReference type="InterPro" id="IPR003347">
    <property type="entry name" value="JmjC_dom"/>
</dbReference>
<dbReference type="PANTHER" id="PTHR14009:SF1">
    <property type="entry name" value="MITOCHONDRIAL PROTON_CALCIUM EXCHANGER PROTEIN"/>
    <property type="match status" value="1"/>
</dbReference>
<dbReference type="SMART" id="SM00558">
    <property type="entry name" value="JmjC"/>
    <property type="match status" value="1"/>
</dbReference>
<dbReference type="GO" id="GO:0030003">
    <property type="term" value="P:intracellular monoatomic cation homeostasis"/>
    <property type="evidence" value="ECO:0007669"/>
    <property type="project" value="TreeGrafter"/>
</dbReference>
<dbReference type="PROSITE" id="PS50222">
    <property type="entry name" value="EF_HAND_2"/>
    <property type="match status" value="1"/>
</dbReference>
<dbReference type="Pfam" id="PF24472">
    <property type="entry name" value="ARM_KDM8_N"/>
    <property type="match status" value="1"/>
</dbReference>
<feature type="coiled-coil region" evidence="19">
    <location>
        <begin position="525"/>
        <end position="559"/>
    </location>
</feature>
<dbReference type="InterPro" id="IPR015943">
    <property type="entry name" value="WD40/YVTN_repeat-like_dom_sf"/>
</dbReference>
<evidence type="ECO:0000256" key="1">
    <source>
        <dbReference type="ARBA" id="ARBA00004434"/>
    </source>
</evidence>
<keyword evidence="15 18" id="KW-0496">Mitochondrion</keyword>
<evidence type="ECO:0000313" key="26">
    <source>
        <dbReference type="EMBL" id="CAF1107413.1"/>
    </source>
</evidence>
<dbReference type="Proteomes" id="UP000663870">
    <property type="component" value="Unassembled WGS sequence"/>
</dbReference>
<dbReference type="InterPro" id="IPR018247">
    <property type="entry name" value="EF_Hand_1_Ca_BS"/>
</dbReference>
<dbReference type="Pfam" id="PF26561">
    <property type="entry name" value="LETM1_C"/>
    <property type="match status" value="1"/>
</dbReference>
<dbReference type="SUPFAM" id="SSF47473">
    <property type="entry name" value="EF-hand"/>
    <property type="match status" value="1"/>
</dbReference>
<comment type="similarity">
    <text evidence="2">Belongs to the LETM1 family.</text>
</comment>
<evidence type="ECO:0000256" key="17">
    <source>
        <dbReference type="ARBA" id="ARBA00031360"/>
    </source>
</evidence>
<dbReference type="InterPro" id="IPR011992">
    <property type="entry name" value="EF-hand-dom_pair"/>
</dbReference>
<evidence type="ECO:0000256" key="10">
    <source>
        <dbReference type="ARBA" id="ARBA00022837"/>
    </source>
</evidence>
<comment type="subcellular location">
    <subcellularLocation>
        <location evidence="1">Mitochondrion inner membrane</location>
        <topology evidence="1">Single-pass membrane protein</topology>
    </subcellularLocation>
</comment>
<feature type="domain" description="Letm1 RBD" evidence="24">
    <location>
        <begin position="223"/>
        <end position="422"/>
    </location>
</feature>
<evidence type="ECO:0000256" key="15">
    <source>
        <dbReference type="ARBA" id="ARBA00023128"/>
    </source>
</evidence>
<evidence type="ECO:0000256" key="12">
    <source>
        <dbReference type="ARBA" id="ARBA00022989"/>
    </source>
</evidence>
<evidence type="ECO:0000256" key="4">
    <source>
        <dbReference type="ARBA" id="ARBA00022448"/>
    </source>
</evidence>
<dbReference type="InterPro" id="IPR044202">
    <property type="entry name" value="LETM1/MDM38-like"/>
</dbReference>
<keyword evidence="5" id="KW-0050">Antiport</keyword>
<dbReference type="InterPro" id="IPR002048">
    <property type="entry name" value="EF_hand_dom"/>
</dbReference>